<dbReference type="Pfam" id="PF08447">
    <property type="entry name" value="PAS_3"/>
    <property type="match status" value="1"/>
</dbReference>
<dbReference type="RefSeq" id="WP_190836691.1">
    <property type="nucleotide sequence ID" value="NZ_CAWPPI010000111.1"/>
</dbReference>
<dbReference type="SMART" id="SM00388">
    <property type="entry name" value="HisKA"/>
    <property type="match status" value="1"/>
</dbReference>
<keyword evidence="8" id="KW-0812">Transmembrane</keyword>
<comment type="caution">
    <text evidence="11">The sequence shown here is derived from an EMBL/GenBank/DDBJ whole genome shotgun (WGS) entry which is preliminary data.</text>
</comment>
<feature type="transmembrane region" description="Helical" evidence="8">
    <location>
        <begin position="183"/>
        <end position="204"/>
    </location>
</feature>
<evidence type="ECO:0000256" key="1">
    <source>
        <dbReference type="ARBA" id="ARBA00000085"/>
    </source>
</evidence>
<keyword evidence="8" id="KW-0472">Membrane</keyword>
<keyword evidence="5" id="KW-0418">Kinase</keyword>
<dbReference type="SMART" id="SM00387">
    <property type="entry name" value="HATPase_c"/>
    <property type="match status" value="1"/>
</dbReference>
<gene>
    <name evidence="11" type="ORF">ICL16_37655</name>
</gene>
<dbReference type="Gene3D" id="3.30.450.20">
    <property type="entry name" value="PAS domain"/>
    <property type="match status" value="1"/>
</dbReference>
<dbReference type="InterPro" id="IPR004358">
    <property type="entry name" value="Sig_transdc_His_kin-like_C"/>
</dbReference>
<dbReference type="InterPro" id="IPR036890">
    <property type="entry name" value="HATPase_C_sf"/>
</dbReference>
<dbReference type="PRINTS" id="PR00344">
    <property type="entry name" value="BCTRLSENSOR"/>
</dbReference>
<keyword evidence="6" id="KW-0902">Two-component regulatory system</keyword>
<dbReference type="FunFam" id="1.10.287.130:FF:000070">
    <property type="entry name" value="Histidine kinase sensor protein"/>
    <property type="match status" value="1"/>
</dbReference>
<dbReference type="CDD" id="cd00130">
    <property type="entry name" value="PAS"/>
    <property type="match status" value="1"/>
</dbReference>
<dbReference type="SUPFAM" id="SSF55785">
    <property type="entry name" value="PYP-like sensor domain (PAS domain)"/>
    <property type="match status" value="1"/>
</dbReference>
<evidence type="ECO:0000256" key="8">
    <source>
        <dbReference type="SAM" id="Phobius"/>
    </source>
</evidence>
<dbReference type="InterPro" id="IPR007891">
    <property type="entry name" value="CHASE3"/>
</dbReference>
<evidence type="ECO:0000256" key="5">
    <source>
        <dbReference type="ARBA" id="ARBA00022777"/>
    </source>
</evidence>
<dbReference type="Proteomes" id="UP000629098">
    <property type="component" value="Unassembled WGS sequence"/>
</dbReference>
<dbReference type="InterPro" id="IPR000700">
    <property type="entry name" value="PAS-assoc_C"/>
</dbReference>
<evidence type="ECO:0000259" key="10">
    <source>
        <dbReference type="PROSITE" id="PS50113"/>
    </source>
</evidence>
<evidence type="ECO:0000259" key="9">
    <source>
        <dbReference type="PROSITE" id="PS50109"/>
    </source>
</evidence>
<dbReference type="Gene3D" id="2.10.70.100">
    <property type="match status" value="1"/>
</dbReference>
<reference evidence="11" key="1">
    <citation type="submission" date="2020-09" db="EMBL/GenBank/DDBJ databases">
        <title>Iningainema tapete sp. nov. (Scytonemataceae, Cyanobacteria) from greenhouses in central Florida (USA) produces two types of nodularin with biosynthetic potential for microcystin-LR and anabaenopeptins.</title>
        <authorList>
            <person name="Berthold D.E."/>
            <person name="Lefler F.W."/>
            <person name="Huang I.-S."/>
            <person name="Abdulla H."/>
            <person name="Zimba P.V."/>
            <person name="Laughinghouse H.D. IV."/>
        </authorList>
    </citation>
    <scope>NUCLEOTIDE SEQUENCE</scope>
    <source>
        <strain evidence="11">BLCCT55</strain>
    </source>
</reference>
<evidence type="ECO:0000313" key="11">
    <source>
        <dbReference type="EMBL" id="MBD2777619.1"/>
    </source>
</evidence>
<dbReference type="Gene3D" id="3.30.565.10">
    <property type="entry name" value="Histidine kinase-like ATPase, C-terminal domain"/>
    <property type="match status" value="1"/>
</dbReference>
<proteinExistence type="predicted"/>
<dbReference type="InterPro" id="IPR036097">
    <property type="entry name" value="HisK_dim/P_sf"/>
</dbReference>
<dbReference type="CDD" id="cd00082">
    <property type="entry name" value="HisKA"/>
    <property type="match status" value="1"/>
</dbReference>
<protein>
    <recommendedName>
        <fullName evidence="2">histidine kinase</fullName>
        <ecNumber evidence="2">2.7.13.3</ecNumber>
    </recommendedName>
</protein>
<keyword evidence="4" id="KW-0808">Transferase</keyword>
<feature type="coiled-coil region" evidence="7">
    <location>
        <begin position="150"/>
        <end position="177"/>
    </location>
</feature>
<dbReference type="Gene3D" id="1.10.287.130">
    <property type="match status" value="1"/>
</dbReference>
<keyword evidence="3" id="KW-0597">Phosphoprotein</keyword>
<dbReference type="GO" id="GO:0000155">
    <property type="term" value="F:phosphorelay sensor kinase activity"/>
    <property type="evidence" value="ECO:0007669"/>
    <property type="project" value="InterPro"/>
</dbReference>
<dbReference type="Pfam" id="PF05227">
    <property type="entry name" value="CHASE3"/>
    <property type="match status" value="1"/>
</dbReference>
<dbReference type="SMART" id="SM00086">
    <property type="entry name" value="PAC"/>
    <property type="match status" value="1"/>
</dbReference>
<dbReference type="CDD" id="cd19410">
    <property type="entry name" value="HK9-like_sensor"/>
    <property type="match status" value="1"/>
</dbReference>
<evidence type="ECO:0000256" key="4">
    <source>
        <dbReference type="ARBA" id="ARBA00022679"/>
    </source>
</evidence>
<dbReference type="InterPro" id="IPR035965">
    <property type="entry name" value="PAS-like_dom_sf"/>
</dbReference>
<evidence type="ECO:0000256" key="6">
    <source>
        <dbReference type="ARBA" id="ARBA00023012"/>
    </source>
</evidence>
<feature type="coiled-coil region" evidence="7">
    <location>
        <begin position="332"/>
        <end position="370"/>
    </location>
</feature>
<organism evidence="11 12">
    <name type="scientific">Iningainema tapete BLCC-T55</name>
    <dbReference type="NCBI Taxonomy" id="2748662"/>
    <lineage>
        <taxon>Bacteria</taxon>
        <taxon>Bacillati</taxon>
        <taxon>Cyanobacteriota</taxon>
        <taxon>Cyanophyceae</taxon>
        <taxon>Nostocales</taxon>
        <taxon>Scytonemataceae</taxon>
        <taxon>Iningainema tapete</taxon>
    </lineage>
</organism>
<dbReference type="Pfam" id="PF02518">
    <property type="entry name" value="HATPase_c"/>
    <property type="match status" value="1"/>
</dbReference>
<dbReference type="InterPro" id="IPR005467">
    <property type="entry name" value="His_kinase_dom"/>
</dbReference>
<evidence type="ECO:0000256" key="2">
    <source>
        <dbReference type="ARBA" id="ARBA00012438"/>
    </source>
</evidence>
<dbReference type="InterPro" id="IPR052162">
    <property type="entry name" value="Sensor_kinase/Photoreceptor"/>
</dbReference>
<dbReference type="SUPFAM" id="SSF47384">
    <property type="entry name" value="Homodimeric domain of signal transducing histidine kinase"/>
    <property type="match status" value="1"/>
</dbReference>
<keyword evidence="12" id="KW-1185">Reference proteome</keyword>
<comment type="catalytic activity">
    <reaction evidence="1">
        <text>ATP + protein L-histidine = ADP + protein N-phospho-L-histidine.</text>
        <dbReference type="EC" id="2.7.13.3"/>
    </reaction>
</comment>
<feature type="coiled-coil region" evidence="7">
    <location>
        <begin position="444"/>
        <end position="471"/>
    </location>
</feature>
<keyword evidence="7" id="KW-0175">Coiled coil</keyword>
<accession>A0A8J6XSN3</accession>
<dbReference type="InterPro" id="IPR003661">
    <property type="entry name" value="HisK_dim/P_dom"/>
</dbReference>
<dbReference type="Pfam" id="PF00512">
    <property type="entry name" value="HisKA"/>
    <property type="match status" value="1"/>
</dbReference>
<dbReference type="InterPro" id="IPR001610">
    <property type="entry name" value="PAC"/>
</dbReference>
<dbReference type="PROSITE" id="PS50113">
    <property type="entry name" value="PAC"/>
    <property type="match status" value="1"/>
</dbReference>
<dbReference type="PANTHER" id="PTHR43304">
    <property type="entry name" value="PHYTOCHROME-LIKE PROTEIN CPH1"/>
    <property type="match status" value="1"/>
</dbReference>
<dbReference type="InterPro" id="IPR003594">
    <property type="entry name" value="HATPase_dom"/>
</dbReference>
<feature type="domain" description="PAC" evidence="10">
    <location>
        <begin position="296"/>
        <end position="348"/>
    </location>
</feature>
<dbReference type="EMBL" id="JACXAE010000111">
    <property type="protein sequence ID" value="MBD2777619.1"/>
    <property type="molecule type" value="Genomic_DNA"/>
</dbReference>
<dbReference type="PROSITE" id="PS50109">
    <property type="entry name" value="HIS_KIN"/>
    <property type="match status" value="1"/>
</dbReference>
<dbReference type="InterPro" id="IPR000014">
    <property type="entry name" value="PAS"/>
</dbReference>
<dbReference type="InterPro" id="IPR013655">
    <property type="entry name" value="PAS_fold_3"/>
</dbReference>
<name>A0A8J6XSN3_9CYAN</name>
<evidence type="ECO:0000256" key="3">
    <source>
        <dbReference type="ARBA" id="ARBA00022553"/>
    </source>
</evidence>
<feature type="domain" description="Histidine kinase" evidence="9">
    <location>
        <begin position="377"/>
        <end position="588"/>
    </location>
</feature>
<dbReference type="SUPFAM" id="SSF55874">
    <property type="entry name" value="ATPase domain of HSP90 chaperone/DNA topoisomerase II/histidine kinase"/>
    <property type="match status" value="1"/>
</dbReference>
<keyword evidence="8" id="KW-1133">Transmembrane helix</keyword>
<dbReference type="PANTHER" id="PTHR43304:SF1">
    <property type="entry name" value="PAC DOMAIN-CONTAINING PROTEIN"/>
    <property type="match status" value="1"/>
</dbReference>
<dbReference type="AlphaFoldDB" id="A0A8J6XSN3"/>
<dbReference type="EC" id="2.7.13.3" evidence="2"/>
<evidence type="ECO:0000256" key="7">
    <source>
        <dbReference type="SAM" id="Coils"/>
    </source>
</evidence>
<sequence length="588" mass="67061">MKKPLAQQITLGLGIALVLLIANAIVSLYNIRRLIENERSVSHSHQVIAELEVTLSTLKDAETGQRGYLITGDDKYLQPYRSAISNITKNINSLKKLTTDNPNQQRKISTLEQAIATKLAELENTIKLRREQGFTAAEQVVRTDVGRQIMDNIRALVASMENEENRLLQQRAKESQASTQQTLLTFLFANAVNLALLALVYYLFRRNHLQSEQEKEKLLQYNQRLALAMDAGKMGSWDWNIATNESFWTPYHEIIFGYEPGNPHRSYKEWAERVHPEDLPQVEAIVLAAMNNVQDFHAEYRIVLPDQSLRWVTAFGRFQCDEQGRPIQMTGMINDITERKQAEAEIRKLNETLENRVVERTQQLQFVNEELEAFAYSVSHDLRAPLRAMQGFAEALLEDYGDNFDELGKEYAQRIVTSAVRLEDLIQDLLTYSRLSRTELSLKRISLTSVVSEAMNQIQALEQQAEVTIQSPLPDAIAHRLTLIQIITNLLSNAIKFVEADVKPQVRVWAEIRGEWVRLWVSDNGIGIAPEHQKRIFRVFERLHGQESYPGTGIGLAIVRKGIERMGGQVGVESQLGQGSRFWIELKS</sequence>
<evidence type="ECO:0000313" key="12">
    <source>
        <dbReference type="Proteomes" id="UP000629098"/>
    </source>
</evidence>